<evidence type="ECO:0000256" key="1">
    <source>
        <dbReference type="ARBA" id="ARBA00004236"/>
    </source>
</evidence>
<dbReference type="EMBL" id="LOEE01000010">
    <property type="protein sequence ID" value="KXG77786.1"/>
    <property type="molecule type" value="Genomic_DNA"/>
</dbReference>
<keyword evidence="5 6" id="KW-0472">Membrane</keyword>
<dbReference type="AlphaFoldDB" id="A0A140LB61"/>
<proteinExistence type="predicted"/>
<accession>A0A140LB61</accession>
<gene>
    <name evidence="7" type="ORF">AN619_03880</name>
</gene>
<keyword evidence="8" id="KW-1185">Reference proteome</keyword>
<evidence type="ECO:0000256" key="2">
    <source>
        <dbReference type="ARBA" id="ARBA00022475"/>
    </source>
</evidence>
<protein>
    <submittedName>
        <fullName evidence="7">Uncharacterized protein</fullName>
    </submittedName>
</protein>
<dbReference type="InterPro" id="IPR005899">
    <property type="entry name" value="Na_pump_deCOase"/>
</dbReference>
<evidence type="ECO:0000256" key="6">
    <source>
        <dbReference type="SAM" id="Phobius"/>
    </source>
</evidence>
<evidence type="ECO:0000313" key="8">
    <source>
        <dbReference type="Proteomes" id="UP000070456"/>
    </source>
</evidence>
<reference evidence="7 8" key="1">
    <citation type="submission" date="2015-12" db="EMBL/GenBank/DDBJ databases">
        <title>Draft genome sequence of the thermoanaerobe Thermotalea metallivorans, an isolate from the runoff channel of the Great Artesian Basin, Australia.</title>
        <authorList>
            <person name="Patel B.K."/>
        </authorList>
    </citation>
    <scope>NUCLEOTIDE SEQUENCE [LARGE SCALE GENOMIC DNA]</scope>
    <source>
        <strain evidence="7 8">B2-1</strain>
    </source>
</reference>
<comment type="caution">
    <text evidence="7">The sequence shown here is derived from an EMBL/GenBank/DDBJ whole genome shotgun (WGS) entry which is preliminary data.</text>
</comment>
<keyword evidence="2" id="KW-1003">Cell membrane</keyword>
<evidence type="ECO:0000256" key="3">
    <source>
        <dbReference type="ARBA" id="ARBA00022692"/>
    </source>
</evidence>
<comment type="subcellular location">
    <subcellularLocation>
        <location evidence="1">Cell membrane</location>
    </subcellularLocation>
</comment>
<name>A0A140LB61_9FIRM</name>
<sequence length="44" mass="5269">MMDFTLIPEGLRIMAYGMGTTFTILILFYFMIKVLLRLFPHREQ</sequence>
<dbReference type="GO" id="GO:0036376">
    <property type="term" value="P:sodium ion export across plasma membrane"/>
    <property type="evidence" value="ECO:0007669"/>
    <property type="project" value="InterPro"/>
</dbReference>
<dbReference type="GO" id="GO:0015081">
    <property type="term" value="F:sodium ion transmembrane transporter activity"/>
    <property type="evidence" value="ECO:0007669"/>
    <property type="project" value="InterPro"/>
</dbReference>
<dbReference type="GO" id="GO:0005886">
    <property type="term" value="C:plasma membrane"/>
    <property type="evidence" value="ECO:0007669"/>
    <property type="project" value="UniProtKB-SubCell"/>
</dbReference>
<evidence type="ECO:0000256" key="4">
    <source>
        <dbReference type="ARBA" id="ARBA00022989"/>
    </source>
</evidence>
<dbReference type="NCBIfam" id="NF040909">
    <property type="entry name" value="OadG_rel_small"/>
    <property type="match status" value="1"/>
</dbReference>
<keyword evidence="3 6" id="KW-0812">Transmembrane</keyword>
<keyword evidence="4 6" id="KW-1133">Transmembrane helix</keyword>
<feature type="transmembrane region" description="Helical" evidence="6">
    <location>
        <begin position="13"/>
        <end position="36"/>
    </location>
</feature>
<dbReference type="Pfam" id="PF04277">
    <property type="entry name" value="OAD_gamma"/>
    <property type="match status" value="1"/>
</dbReference>
<evidence type="ECO:0000313" key="7">
    <source>
        <dbReference type="EMBL" id="KXG77786.1"/>
    </source>
</evidence>
<organism evidence="7 8">
    <name type="scientific">Thermotalea metallivorans</name>
    <dbReference type="NCBI Taxonomy" id="520762"/>
    <lineage>
        <taxon>Bacteria</taxon>
        <taxon>Bacillati</taxon>
        <taxon>Bacillota</taxon>
        <taxon>Clostridia</taxon>
        <taxon>Peptostreptococcales</taxon>
        <taxon>Thermotaleaceae</taxon>
        <taxon>Thermotalea</taxon>
    </lineage>
</organism>
<dbReference type="STRING" id="520762.AN619_03880"/>
<dbReference type="Proteomes" id="UP000070456">
    <property type="component" value="Unassembled WGS sequence"/>
</dbReference>
<evidence type="ECO:0000256" key="5">
    <source>
        <dbReference type="ARBA" id="ARBA00023136"/>
    </source>
</evidence>
<dbReference type="OrthoDB" id="2088081at2"/>